<reference evidence="7 8" key="1">
    <citation type="submission" date="2020-07" db="EMBL/GenBank/DDBJ databases">
        <title>Complete genome sequence for Sandaracinobacter sp. M6.</title>
        <authorList>
            <person name="Tang Y."/>
            <person name="Liu Q."/>
            <person name="Guo Z."/>
            <person name="Lei P."/>
            <person name="Huang B."/>
        </authorList>
    </citation>
    <scope>NUCLEOTIDE SEQUENCE [LARGE SCALE GENOMIC DNA]</scope>
    <source>
        <strain evidence="7 8">M6</strain>
    </source>
</reference>
<evidence type="ECO:0000259" key="6">
    <source>
        <dbReference type="Pfam" id="PF05193"/>
    </source>
</evidence>
<evidence type="ECO:0000256" key="2">
    <source>
        <dbReference type="ARBA" id="ARBA00007261"/>
    </source>
</evidence>
<dbReference type="FunFam" id="3.30.830.10:FF:000008">
    <property type="entry name" value="Mitochondrial-processing peptidase subunit beta"/>
    <property type="match status" value="1"/>
</dbReference>
<keyword evidence="3" id="KW-0378">Hydrolase</keyword>
<protein>
    <submittedName>
        <fullName evidence="7">Insulinase family protein</fullName>
    </submittedName>
</protein>
<dbReference type="EMBL" id="CP059851">
    <property type="protein sequence ID" value="QMW22633.1"/>
    <property type="molecule type" value="Genomic_DNA"/>
</dbReference>
<evidence type="ECO:0000259" key="5">
    <source>
        <dbReference type="Pfam" id="PF00675"/>
    </source>
</evidence>
<dbReference type="InterPro" id="IPR050361">
    <property type="entry name" value="MPP/UQCRC_Complex"/>
</dbReference>
<comment type="cofactor">
    <cofactor evidence="1">
        <name>Zn(2+)</name>
        <dbReference type="ChEBI" id="CHEBI:29105"/>
    </cofactor>
</comment>
<evidence type="ECO:0000313" key="8">
    <source>
        <dbReference type="Proteomes" id="UP000515292"/>
    </source>
</evidence>
<dbReference type="SUPFAM" id="SSF63411">
    <property type="entry name" value="LuxS/MPP-like metallohydrolase"/>
    <property type="match status" value="2"/>
</dbReference>
<accession>A0A7G5IGZ1</accession>
<proteinExistence type="inferred from homology"/>
<organism evidence="7 8">
    <name type="scientific">Sandaracinobacteroides saxicola</name>
    <dbReference type="NCBI Taxonomy" id="2759707"/>
    <lineage>
        <taxon>Bacteria</taxon>
        <taxon>Pseudomonadati</taxon>
        <taxon>Pseudomonadota</taxon>
        <taxon>Alphaproteobacteria</taxon>
        <taxon>Sphingomonadales</taxon>
        <taxon>Sphingosinicellaceae</taxon>
        <taxon>Sandaracinobacteroides</taxon>
    </lineage>
</organism>
<dbReference type="GO" id="GO:0004222">
    <property type="term" value="F:metalloendopeptidase activity"/>
    <property type="evidence" value="ECO:0007669"/>
    <property type="project" value="InterPro"/>
</dbReference>
<sequence>MTPAVSTLGNGFTVATLTVPGVSTAAVGLYVDVGARHEAAADNGLAHFLEHMVFKGTRTRSARAIAEAIEDAGGSLNAWTARDVTAFHARTLASDVELGVELIADLVRNPRFDADDIEREREVVLSELGEARDTPDDLVWDVAQALAFPDQPLGRAILGDEGTLAAMDAAGLNRWLATHYRGAGSVLAAAGAVDHAALVRQAEGLFGDLAAEAGPVAEAGVWRGGSEHVKKRSEQAHIVLGFAGPGIHDPGYFATQLFATAAGGGMSSRLFQELREERGLAYSIGASHSPYAETGLFSVSMATQPRDAAQALDLSRATLAATAATLSPAELARAKAQLKASLLFAMEDMGGLSSWLGQRWLSHRAFIDVPALTATIDAVPLEAVRAAGAALLAGAQVEARVGPKRG</sequence>
<evidence type="ECO:0000256" key="1">
    <source>
        <dbReference type="ARBA" id="ARBA00001947"/>
    </source>
</evidence>
<keyword evidence="3" id="KW-0482">Metalloprotease</keyword>
<dbReference type="Pfam" id="PF00675">
    <property type="entry name" value="Peptidase_M16"/>
    <property type="match status" value="1"/>
</dbReference>
<dbReference type="Gene3D" id="3.30.830.10">
    <property type="entry name" value="Metalloenzyme, LuxS/M16 peptidase-like"/>
    <property type="match status" value="2"/>
</dbReference>
<dbReference type="AlphaFoldDB" id="A0A7G5IGZ1"/>
<dbReference type="PANTHER" id="PTHR11851">
    <property type="entry name" value="METALLOPROTEASE"/>
    <property type="match status" value="1"/>
</dbReference>
<keyword evidence="8" id="KW-1185">Reference proteome</keyword>
<dbReference type="GO" id="GO:0006508">
    <property type="term" value="P:proteolysis"/>
    <property type="evidence" value="ECO:0007669"/>
    <property type="project" value="InterPro"/>
</dbReference>
<dbReference type="InterPro" id="IPR001431">
    <property type="entry name" value="Pept_M16_Zn_BS"/>
</dbReference>
<evidence type="ECO:0000256" key="3">
    <source>
        <dbReference type="ARBA" id="ARBA00023049"/>
    </source>
</evidence>
<comment type="similarity">
    <text evidence="2 4">Belongs to the peptidase M16 family.</text>
</comment>
<dbReference type="Pfam" id="PF05193">
    <property type="entry name" value="Peptidase_M16_C"/>
    <property type="match status" value="1"/>
</dbReference>
<dbReference type="KEGG" id="sand:H3309_15190"/>
<dbReference type="Proteomes" id="UP000515292">
    <property type="component" value="Chromosome"/>
</dbReference>
<dbReference type="PROSITE" id="PS00143">
    <property type="entry name" value="INSULINASE"/>
    <property type="match status" value="1"/>
</dbReference>
<dbReference type="InterPro" id="IPR011765">
    <property type="entry name" value="Pept_M16_N"/>
</dbReference>
<dbReference type="InterPro" id="IPR011249">
    <property type="entry name" value="Metalloenz_LuxS/M16"/>
</dbReference>
<keyword evidence="3" id="KW-0645">Protease</keyword>
<dbReference type="InterPro" id="IPR007863">
    <property type="entry name" value="Peptidase_M16_C"/>
</dbReference>
<name>A0A7G5IGZ1_9SPHN</name>
<gene>
    <name evidence="7" type="ORF">H3309_15190</name>
</gene>
<dbReference type="PANTHER" id="PTHR11851:SF49">
    <property type="entry name" value="MITOCHONDRIAL-PROCESSING PEPTIDASE SUBUNIT ALPHA"/>
    <property type="match status" value="1"/>
</dbReference>
<evidence type="ECO:0000256" key="4">
    <source>
        <dbReference type="RuleBase" id="RU004447"/>
    </source>
</evidence>
<dbReference type="RefSeq" id="WP_182295705.1">
    <property type="nucleotide sequence ID" value="NZ_CP059851.1"/>
</dbReference>
<dbReference type="GO" id="GO:0046872">
    <property type="term" value="F:metal ion binding"/>
    <property type="evidence" value="ECO:0007669"/>
    <property type="project" value="InterPro"/>
</dbReference>
<feature type="domain" description="Peptidase M16 C-terminal" evidence="6">
    <location>
        <begin position="172"/>
        <end position="338"/>
    </location>
</feature>
<feature type="domain" description="Peptidase M16 N-terminal" evidence="5">
    <location>
        <begin position="14"/>
        <end position="160"/>
    </location>
</feature>
<evidence type="ECO:0000313" key="7">
    <source>
        <dbReference type="EMBL" id="QMW22633.1"/>
    </source>
</evidence>